<dbReference type="PANTHER" id="PTHR42718">
    <property type="entry name" value="MAJOR FACILITATOR SUPERFAMILY MULTIDRUG TRANSPORTER MFSC"/>
    <property type="match status" value="1"/>
</dbReference>
<dbReference type="InterPro" id="IPR020846">
    <property type="entry name" value="MFS_dom"/>
</dbReference>
<evidence type="ECO:0000256" key="2">
    <source>
        <dbReference type="ARBA" id="ARBA00022448"/>
    </source>
</evidence>
<dbReference type="PROSITE" id="PS50850">
    <property type="entry name" value="MFS"/>
    <property type="match status" value="1"/>
</dbReference>
<dbReference type="Pfam" id="PF07690">
    <property type="entry name" value="MFS_1"/>
    <property type="match status" value="1"/>
</dbReference>
<feature type="transmembrane region" description="Helical" evidence="6">
    <location>
        <begin position="235"/>
        <end position="253"/>
    </location>
</feature>
<dbReference type="GO" id="GO:0022857">
    <property type="term" value="F:transmembrane transporter activity"/>
    <property type="evidence" value="ECO:0007669"/>
    <property type="project" value="InterPro"/>
</dbReference>
<feature type="transmembrane region" description="Helical" evidence="6">
    <location>
        <begin position="273"/>
        <end position="298"/>
    </location>
</feature>
<evidence type="ECO:0000256" key="6">
    <source>
        <dbReference type="SAM" id="Phobius"/>
    </source>
</evidence>
<evidence type="ECO:0000313" key="9">
    <source>
        <dbReference type="Proteomes" id="UP000294321"/>
    </source>
</evidence>
<dbReference type="EMBL" id="CP034726">
    <property type="protein sequence ID" value="QBP17760.1"/>
    <property type="molecule type" value="Genomic_DNA"/>
</dbReference>
<protein>
    <submittedName>
        <fullName evidence="8">MFS transporter</fullName>
    </submittedName>
</protein>
<keyword evidence="3 6" id="KW-0812">Transmembrane</keyword>
<keyword evidence="9" id="KW-1185">Reference proteome</keyword>
<keyword evidence="2" id="KW-0813">Transport</keyword>
<dbReference type="InterPro" id="IPR036259">
    <property type="entry name" value="MFS_trans_sf"/>
</dbReference>
<evidence type="ECO:0000256" key="3">
    <source>
        <dbReference type="ARBA" id="ARBA00022692"/>
    </source>
</evidence>
<evidence type="ECO:0000256" key="1">
    <source>
        <dbReference type="ARBA" id="ARBA00004651"/>
    </source>
</evidence>
<dbReference type="SUPFAM" id="SSF103473">
    <property type="entry name" value="MFS general substrate transporter"/>
    <property type="match status" value="1"/>
</dbReference>
<reference evidence="9" key="1">
    <citation type="submission" date="2018-12" db="EMBL/GenBank/DDBJ databases">
        <title>A new species of lactobacillus.</title>
        <authorList>
            <person name="Jian Y."/>
            <person name="Xin L."/>
            <person name="Hong Z.J."/>
            <person name="Ming L.Z."/>
            <person name="Hong X.Z."/>
        </authorList>
    </citation>
    <scope>NUCLEOTIDE SEQUENCE [LARGE SCALE GENOMIC DNA]</scope>
    <source>
        <strain evidence="9">HSLZ-75</strain>
    </source>
</reference>
<proteinExistence type="predicted"/>
<feature type="transmembrane region" description="Helical" evidence="6">
    <location>
        <begin position="147"/>
        <end position="169"/>
    </location>
</feature>
<evidence type="ECO:0000259" key="7">
    <source>
        <dbReference type="PROSITE" id="PS50850"/>
    </source>
</evidence>
<feature type="transmembrane region" description="Helical" evidence="6">
    <location>
        <begin position="85"/>
        <end position="104"/>
    </location>
</feature>
<dbReference type="OrthoDB" id="9816041at2"/>
<organism evidence="8 9">
    <name type="scientific">Acetilactobacillus jinshanensis</name>
    <dbReference type="NCBI Taxonomy" id="1720083"/>
    <lineage>
        <taxon>Bacteria</taxon>
        <taxon>Bacillati</taxon>
        <taxon>Bacillota</taxon>
        <taxon>Bacilli</taxon>
        <taxon>Lactobacillales</taxon>
        <taxon>Lactobacillaceae</taxon>
        <taxon>Acetilactobacillus</taxon>
    </lineage>
</organism>
<feature type="domain" description="Major facilitator superfamily (MFS) profile" evidence="7">
    <location>
        <begin position="20"/>
        <end position="468"/>
    </location>
</feature>
<dbReference type="PANTHER" id="PTHR42718:SF9">
    <property type="entry name" value="MAJOR FACILITATOR SUPERFAMILY MULTIDRUG TRANSPORTER MFSC"/>
    <property type="match status" value="1"/>
</dbReference>
<keyword evidence="4 6" id="KW-1133">Transmembrane helix</keyword>
<dbReference type="RefSeq" id="WP_133441305.1">
    <property type="nucleotide sequence ID" value="NZ_CP034726.1"/>
</dbReference>
<dbReference type="InterPro" id="IPR011701">
    <property type="entry name" value="MFS"/>
</dbReference>
<sequence>MKKKNVAIDLEGHKYNLLAFVLVLLFGSFTMSISQSSVSTAYPTLMKSFGISGTTVQWLTTGLMLIMCVMMPASPWFLNNMKFKTLFLWILGMFDVGTLIIVLTPNFWTMMIGRTLEALAMGILFPSFQSVLLYITPKNQRGSIMGLAGLVMGSALACGPIVSGVIMNFTSWRGIFIFFMIIITVIFVLSLFFIKDVMPQKKSHLDVLSVIYSIGLIGILYFIDLFKNGFSNISVWNYVVLVVSVIMVILFVYRQLHMKKPLLNLRVMKTFNYDLAVGLTCFSYIALIVVTIIFPLYYQNVLGTSKLVSGLALVPGAVFLSLLNPYTGKLTGTIGFKKTMLIGMAMILVGWGLLSVTSNLGIVAMMVLAAIIEGGNAFVMMPSVTMGANSLPKDLVSHGTALITTMRQILGSTGVVVAMLILTNVSGGNVAMVSRSALRMGFHATFIVFFIIEIVGIITAFMIKNPRKATK</sequence>
<feature type="transmembrane region" description="Helical" evidence="6">
    <location>
        <begin position="57"/>
        <end position="78"/>
    </location>
</feature>
<dbReference type="Gene3D" id="1.20.1250.20">
    <property type="entry name" value="MFS general substrate transporter like domains"/>
    <property type="match status" value="2"/>
</dbReference>
<feature type="transmembrane region" description="Helical" evidence="6">
    <location>
        <begin position="442"/>
        <end position="463"/>
    </location>
</feature>
<dbReference type="KEGG" id="lji:ELX58_00910"/>
<evidence type="ECO:0000256" key="5">
    <source>
        <dbReference type="ARBA" id="ARBA00023136"/>
    </source>
</evidence>
<gene>
    <name evidence="8" type="ORF">ELX58_00910</name>
</gene>
<dbReference type="Proteomes" id="UP000294321">
    <property type="component" value="Chromosome"/>
</dbReference>
<keyword evidence="5 6" id="KW-0472">Membrane</keyword>
<feature type="transmembrane region" description="Helical" evidence="6">
    <location>
        <begin position="400"/>
        <end position="422"/>
    </location>
</feature>
<dbReference type="AlphaFoldDB" id="A0A4P6ZKI7"/>
<accession>A0A4P6ZKI7</accession>
<name>A0A4P6ZKI7_9LACO</name>
<feature type="transmembrane region" description="Helical" evidence="6">
    <location>
        <begin position="175"/>
        <end position="193"/>
    </location>
</feature>
<feature type="transmembrane region" description="Helical" evidence="6">
    <location>
        <begin position="205"/>
        <end position="223"/>
    </location>
</feature>
<evidence type="ECO:0000313" key="8">
    <source>
        <dbReference type="EMBL" id="QBP17760.1"/>
    </source>
</evidence>
<feature type="transmembrane region" description="Helical" evidence="6">
    <location>
        <begin position="304"/>
        <end position="323"/>
    </location>
</feature>
<evidence type="ECO:0000256" key="4">
    <source>
        <dbReference type="ARBA" id="ARBA00022989"/>
    </source>
</evidence>
<dbReference type="GO" id="GO:0005886">
    <property type="term" value="C:plasma membrane"/>
    <property type="evidence" value="ECO:0007669"/>
    <property type="project" value="UniProtKB-SubCell"/>
</dbReference>
<feature type="transmembrane region" description="Helical" evidence="6">
    <location>
        <begin position="116"/>
        <end position="135"/>
    </location>
</feature>
<comment type="subcellular location">
    <subcellularLocation>
        <location evidence="1">Cell membrane</location>
        <topology evidence="1">Multi-pass membrane protein</topology>
    </subcellularLocation>
</comment>